<dbReference type="PANTHER" id="PTHR45898:SF14">
    <property type="entry name" value="TOM1-LIKE PROTEIN 4"/>
    <property type="match status" value="1"/>
</dbReference>
<dbReference type="GO" id="GO:0043328">
    <property type="term" value="P:protein transport to vacuole involved in ubiquitin-dependent protein catabolic process via the multivesicular body sorting pathway"/>
    <property type="evidence" value="ECO:0007669"/>
    <property type="project" value="InterPro"/>
</dbReference>
<dbReference type="InterPro" id="IPR002014">
    <property type="entry name" value="VHS_dom"/>
</dbReference>
<organism evidence="3">
    <name type="scientific">Zea mays</name>
    <name type="common">Maize</name>
    <dbReference type="NCBI Taxonomy" id="4577"/>
    <lineage>
        <taxon>Eukaryota</taxon>
        <taxon>Viridiplantae</taxon>
        <taxon>Streptophyta</taxon>
        <taxon>Embryophyta</taxon>
        <taxon>Tracheophyta</taxon>
        <taxon>Spermatophyta</taxon>
        <taxon>Magnoliopsida</taxon>
        <taxon>Liliopsida</taxon>
        <taxon>Poales</taxon>
        <taxon>Poaceae</taxon>
        <taxon>PACMAD clade</taxon>
        <taxon>Panicoideae</taxon>
        <taxon>Andropogonodae</taxon>
        <taxon>Andropogoneae</taxon>
        <taxon>Tripsacinae</taxon>
        <taxon>Zea</taxon>
    </lineage>
</organism>
<dbReference type="EMBL" id="CM007648">
    <property type="protein sequence ID" value="ONM26485.1"/>
    <property type="molecule type" value="Genomic_DNA"/>
</dbReference>
<dbReference type="InterPro" id="IPR008942">
    <property type="entry name" value="ENTH_VHS"/>
</dbReference>
<dbReference type="ExpressionAtlas" id="A0A1D6F5B1">
    <property type="expression patterns" value="baseline and differential"/>
</dbReference>
<dbReference type="PROSITE" id="PS50179">
    <property type="entry name" value="VHS"/>
    <property type="match status" value="1"/>
</dbReference>
<dbReference type="EMBL" id="CM007648">
    <property type="protein sequence ID" value="ONM26488.1"/>
    <property type="molecule type" value="Genomic_DNA"/>
</dbReference>
<accession>A0A1D6F5B1</accession>
<evidence type="ECO:0000259" key="2">
    <source>
        <dbReference type="PROSITE" id="PS50179"/>
    </source>
</evidence>
<dbReference type="PANTHER" id="PTHR45898">
    <property type="entry name" value="TOM1-LIKE PROTEIN"/>
    <property type="match status" value="1"/>
</dbReference>
<dbReference type="CDD" id="cd03561">
    <property type="entry name" value="VHS"/>
    <property type="match status" value="1"/>
</dbReference>
<evidence type="ECO:0000256" key="1">
    <source>
        <dbReference type="ARBA" id="ARBA00007708"/>
    </source>
</evidence>
<gene>
    <name evidence="3" type="ORF">ZEAMMB73_Zm00001d007300</name>
</gene>
<protein>
    <submittedName>
        <fullName evidence="3">Target of Myb protein 1</fullName>
    </submittedName>
</protein>
<name>A0A1D6F5B1_MAIZE</name>
<dbReference type="InterPro" id="IPR044836">
    <property type="entry name" value="TOL_plant"/>
</dbReference>
<feature type="domain" description="VHS" evidence="2">
    <location>
        <begin position="11"/>
        <end position="126"/>
    </location>
</feature>
<dbReference type="GO" id="GO:0035091">
    <property type="term" value="F:phosphatidylinositol binding"/>
    <property type="evidence" value="ECO:0007669"/>
    <property type="project" value="InterPro"/>
</dbReference>
<comment type="similarity">
    <text evidence="1">Belongs to the TOM1 family.</text>
</comment>
<reference evidence="3" key="1">
    <citation type="submission" date="2015-12" db="EMBL/GenBank/DDBJ databases">
        <title>Update maize B73 reference genome by single molecule sequencing technologies.</title>
        <authorList>
            <consortium name="Maize Genome Sequencing Project"/>
            <person name="Ware D."/>
        </authorList>
    </citation>
    <scope>NUCLEOTIDE SEQUENCE [LARGE SCALE GENOMIC DNA]</scope>
    <source>
        <tissue evidence="3">Seedling</tissue>
    </source>
</reference>
<dbReference type="SUPFAM" id="SSF48464">
    <property type="entry name" value="ENTH/VHS domain"/>
    <property type="match status" value="1"/>
</dbReference>
<dbReference type="EMBL" id="CM007648">
    <property type="protein sequence ID" value="ONM26481.1"/>
    <property type="molecule type" value="Genomic_DNA"/>
</dbReference>
<evidence type="ECO:0000313" key="3">
    <source>
        <dbReference type="EMBL" id="ONM26485.1"/>
    </source>
</evidence>
<sequence length="126" mass="14127">MSAAVACAEKATNDMLIGPDWAINIELCDIINIDPGSLLKCREAKDTLKLLKKRLGSENSKVQILTLYVLETLSKNCGDIVHQQIVERDILSEMIKIVKKKPDLNVREKILSLIDTWQVVFGGCWC</sequence>
<dbReference type="Gene3D" id="1.25.40.90">
    <property type="match status" value="1"/>
</dbReference>
<dbReference type="GO" id="GO:0043130">
    <property type="term" value="F:ubiquitin binding"/>
    <property type="evidence" value="ECO:0007669"/>
    <property type="project" value="InterPro"/>
</dbReference>
<proteinExistence type="inferred from homology"/>
<dbReference type="SMART" id="SM00288">
    <property type="entry name" value="VHS"/>
    <property type="match status" value="1"/>
</dbReference>
<dbReference type="Pfam" id="PF00790">
    <property type="entry name" value="VHS"/>
    <property type="match status" value="1"/>
</dbReference>
<dbReference type="AlphaFoldDB" id="A0A1D6F5B1"/>